<dbReference type="AlphaFoldDB" id="A0AAW1UFN1"/>
<dbReference type="GO" id="GO:0048731">
    <property type="term" value="P:system development"/>
    <property type="evidence" value="ECO:0007669"/>
    <property type="project" value="UniProtKB-ARBA"/>
</dbReference>
<evidence type="ECO:0000313" key="6">
    <source>
        <dbReference type="Proteomes" id="UP001431783"/>
    </source>
</evidence>
<name>A0AAW1UFN1_9CUCU</name>
<feature type="binding site" evidence="3">
    <location>
        <position position="67"/>
    </location>
    <ligand>
        <name>GTP</name>
        <dbReference type="ChEBI" id="CHEBI:37565"/>
    </ligand>
</feature>
<keyword evidence="1 3" id="KW-0547">Nucleotide-binding</keyword>
<keyword evidence="4" id="KW-0479">Metal-binding</keyword>
<dbReference type="EMBL" id="JARQZJ010000069">
    <property type="protein sequence ID" value="KAK9881498.1"/>
    <property type="molecule type" value="Genomic_DNA"/>
</dbReference>
<dbReference type="PRINTS" id="PR00328">
    <property type="entry name" value="SAR1GTPBP"/>
</dbReference>
<keyword evidence="2 3" id="KW-0342">GTP-binding</keyword>
<evidence type="ECO:0000256" key="1">
    <source>
        <dbReference type="ARBA" id="ARBA00022741"/>
    </source>
</evidence>
<dbReference type="GO" id="GO:0046872">
    <property type="term" value="F:metal ion binding"/>
    <property type="evidence" value="ECO:0007669"/>
    <property type="project" value="UniProtKB-KW"/>
</dbReference>
<feature type="binding site" evidence="4">
    <location>
        <position position="28"/>
    </location>
    <ligand>
        <name>Mg(2+)</name>
        <dbReference type="ChEBI" id="CHEBI:18420"/>
    </ligand>
</feature>
<dbReference type="Gene3D" id="3.40.50.300">
    <property type="entry name" value="P-loop containing nucleotide triphosphate hydrolases"/>
    <property type="match status" value="1"/>
</dbReference>
<protein>
    <recommendedName>
        <fullName evidence="7">ADP-ribosylation factor-like protein 13B</fullName>
    </recommendedName>
</protein>
<reference evidence="5 6" key="1">
    <citation type="submission" date="2023-03" db="EMBL/GenBank/DDBJ databases">
        <title>Genome insight into feeding habits of ladybird beetles.</title>
        <authorList>
            <person name="Li H.-S."/>
            <person name="Huang Y.-H."/>
            <person name="Pang H."/>
        </authorList>
    </citation>
    <scope>NUCLEOTIDE SEQUENCE [LARGE SCALE GENOMIC DNA]</scope>
    <source>
        <strain evidence="5">SYSU_2023b</strain>
        <tissue evidence="5">Whole body</tissue>
    </source>
</reference>
<dbReference type="GO" id="GO:0016192">
    <property type="term" value="P:vesicle-mediated transport"/>
    <property type="evidence" value="ECO:0007669"/>
    <property type="project" value="UniProtKB-ARBA"/>
</dbReference>
<dbReference type="PROSITE" id="PS51417">
    <property type="entry name" value="ARF"/>
    <property type="match status" value="1"/>
</dbReference>
<dbReference type="Pfam" id="PF00025">
    <property type="entry name" value="Arf"/>
    <property type="match status" value="1"/>
</dbReference>
<dbReference type="GO" id="GO:0051649">
    <property type="term" value="P:establishment of localization in cell"/>
    <property type="evidence" value="ECO:0007669"/>
    <property type="project" value="UniProtKB-ARBA"/>
</dbReference>
<feature type="binding site" evidence="3">
    <location>
        <begin position="21"/>
        <end position="28"/>
    </location>
    <ligand>
        <name>GTP</name>
        <dbReference type="ChEBI" id="CHEBI:37565"/>
    </ligand>
</feature>
<dbReference type="SMART" id="SM00177">
    <property type="entry name" value="ARF"/>
    <property type="match status" value="1"/>
</dbReference>
<organism evidence="5 6">
    <name type="scientific">Henosepilachna vigintioctopunctata</name>
    <dbReference type="NCBI Taxonomy" id="420089"/>
    <lineage>
        <taxon>Eukaryota</taxon>
        <taxon>Metazoa</taxon>
        <taxon>Ecdysozoa</taxon>
        <taxon>Arthropoda</taxon>
        <taxon>Hexapoda</taxon>
        <taxon>Insecta</taxon>
        <taxon>Pterygota</taxon>
        <taxon>Neoptera</taxon>
        <taxon>Endopterygota</taxon>
        <taxon>Coleoptera</taxon>
        <taxon>Polyphaga</taxon>
        <taxon>Cucujiformia</taxon>
        <taxon>Coccinelloidea</taxon>
        <taxon>Coccinellidae</taxon>
        <taxon>Epilachninae</taxon>
        <taxon>Epilachnini</taxon>
        <taxon>Henosepilachna</taxon>
    </lineage>
</organism>
<dbReference type="InterPro" id="IPR005225">
    <property type="entry name" value="Small_GTP-bd"/>
</dbReference>
<dbReference type="GO" id="GO:0060170">
    <property type="term" value="C:ciliary membrane"/>
    <property type="evidence" value="ECO:0007669"/>
    <property type="project" value="TreeGrafter"/>
</dbReference>
<evidence type="ECO:0000256" key="3">
    <source>
        <dbReference type="PIRSR" id="PIRSR606689-1"/>
    </source>
</evidence>
<dbReference type="SUPFAM" id="SSF52540">
    <property type="entry name" value="P-loop containing nucleoside triphosphate hydrolases"/>
    <property type="match status" value="1"/>
</dbReference>
<dbReference type="NCBIfam" id="TIGR00231">
    <property type="entry name" value="small_GTP"/>
    <property type="match status" value="1"/>
</dbReference>
<dbReference type="GO" id="GO:0097500">
    <property type="term" value="P:receptor localization to non-motile cilium"/>
    <property type="evidence" value="ECO:0007669"/>
    <property type="project" value="TreeGrafter"/>
</dbReference>
<dbReference type="FunFam" id="3.40.50.300:FF:000415">
    <property type="entry name" value="ADP-ribosylation factor-like GTPase 13B"/>
    <property type="match status" value="1"/>
</dbReference>
<feature type="binding site" evidence="3">
    <location>
        <begin position="123"/>
        <end position="126"/>
    </location>
    <ligand>
        <name>GTP</name>
        <dbReference type="ChEBI" id="CHEBI:37565"/>
    </ligand>
</feature>
<dbReference type="GO" id="GO:0005525">
    <property type="term" value="F:GTP binding"/>
    <property type="evidence" value="ECO:0007669"/>
    <property type="project" value="UniProtKB-KW"/>
</dbReference>
<keyword evidence="6" id="KW-1185">Reference proteome</keyword>
<dbReference type="GO" id="GO:0097730">
    <property type="term" value="C:non-motile cilium"/>
    <property type="evidence" value="ECO:0007669"/>
    <property type="project" value="TreeGrafter"/>
</dbReference>
<sequence>MGNVCCRKRKEKKKIVLLLVGLDNAGKTVAAKGLVREPIDDVVPTVGFHTVQLSYKNFIVKIYDLGGAVNFRGIWHKYFVDAYGIIFVIDSSDFERLDEAKEVLKSVLSHDKVSGKPLLFLANKQDSENALDEIDLHEKFDLEDIVNTYQCPTVIECCSATDSNKKKIDSGIIKGFKWLMNFIETNYEGLNTRVITDTAQQEQLENSLRDEIIKRIQNARKNEEIHDEDAIELYSEYTRKLKELENNIHNGNCFKQMKQVSENSLEDFPPIYYGTTPNHKIQRPKSAREFVKDQLRLNCNGITTKRNKTLPIHVIGINLPHSARERSQTCEIPRRILKSAGDVKMSVHLPNMVFPKDKIDYCERTLDLDHFSKTCHFLPLDIRPKVRIQNGISCSKSDDNDISFISIS</sequence>
<feature type="binding site" evidence="4">
    <location>
        <position position="45"/>
    </location>
    <ligand>
        <name>Mg(2+)</name>
        <dbReference type="ChEBI" id="CHEBI:18420"/>
    </ligand>
</feature>
<keyword evidence="4" id="KW-0460">Magnesium</keyword>
<accession>A0AAW1UFN1</accession>
<evidence type="ECO:0000256" key="4">
    <source>
        <dbReference type="PIRSR" id="PIRSR606689-2"/>
    </source>
</evidence>
<dbReference type="InterPro" id="IPR027417">
    <property type="entry name" value="P-loop_NTPase"/>
</dbReference>
<evidence type="ECO:0008006" key="7">
    <source>
        <dbReference type="Google" id="ProtNLM"/>
    </source>
</evidence>
<dbReference type="SMART" id="SM00178">
    <property type="entry name" value="SAR"/>
    <property type="match status" value="1"/>
</dbReference>
<dbReference type="Proteomes" id="UP001431783">
    <property type="component" value="Unassembled WGS sequence"/>
</dbReference>
<gene>
    <name evidence="5" type="ORF">WA026_016381</name>
</gene>
<dbReference type="PANTHER" id="PTHR46090">
    <property type="entry name" value="ADP-RIBOSYLATION FACTOR-LIKE PROTEIN 13B"/>
    <property type="match status" value="1"/>
</dbReference>
<comment type="caution">
    <text evidence="5">The sequence shown here is derived from an EMBL/GenBank/DDBJ whole genome shotgun (WGS) entry which is preliminary data.</text>
</comment>
<dbReference type="GO" id="GO:0003924">
    <property type="term" value="F:GTPase activity"/>
    <property type="evidence" value="ECO:0007669"/>
    <property type="project" value="InterPro"/>
</dbReference>
<dbReference type="InterPro" id="IPR006689">
    <property type="entry name" value="Small_GTPase_ARF/SAR"/>
</dbReference>
<evidence type="ECO:0000256" key="2">
    <source>
        <dbReference type="ARBA" id="ARBA00023134"/>
    </source>
</evidence>
<proteinExistence type="predicted"/>
<dbReference type="InterPro" id="IPR051995">
    <property type="entry name" value="Ciliary_GTPase"/>
</dbReference>
<evidence type="ECO:0000313" key="5">
    <source>
        <dbReference type="EMBL" id="KAK9881498.1"/>
    </source>
</evidence>
<dbReference type="PANTHER" id="PTHR46090:SF2">
    <property type="entry name" value="ADP-RIBOSYLATION FACTOR-LIKE PROTEIN 13B"/>
    <property type="match status" value="1"/>
</dbReference>
<dbReference type="GO" id="GO:1905515">
    <property type="term" value="P:non-motile cilium assembly"/>
    <property type="evidence" value="ECO:0007669"/>
    <property type="project" value="TreeGrafter"/>
</dbReference>